<evidence type="ECO:0000313" key="3">
    <source>
        <dbReference type="Proteomes" id="UP001642464"/>
    </source>
</evidence>
<evidence type="ECO:0000259" key="1">
    <source>
        <dbReference type="Pfam" id="PF13472"/>
    </source>
</evidence>
<keyword evidence="3" id="KW-1185">Reference proteome</keyword>
<comment type="caution">
    <text evidence="2">The sequence shown here is derived from an EMBL/GenBank/DDBJ whole genome shotgun (WGS) entry which is preliminary data.</text>
</comment>
<reference evidence="2 3" key="1">
    <citation type="submission" date="2024-02" db="EMBL/GenBank/DDBJ databases">
        <authorList>
            <person name="Chen Y."/>
            <person name="Shah S."/>
            <person name="Dougan E. K."/>
            <person name="Thang M."/>
            <person name="Chan C."/>
        </authorList>
    </citation>
    <scope>NUCLEOTIDE SEQUENCE [LARGE SCALE GENOMIC DNA]</scope>
</reference>
<dbReference type="InterPro" id="IPR013830">
    <property type="entry name" value="SGNH_hydro"/>
</dbReference>
<dbReference type="PANTHER" id="PTHR30383">
    <property type="entry name" value="THIOESTERASE 1/PROTEASE 1/LYSOPHOSPHOLIPASE L1"/>
    <property type="match status" value="1"/>
</dbReference>
<organism evidence="2 3">
    <name type="scientific">Durusdinium trenchii</name>
    <dbReference type="NCBI Taxonomy" id="1381693"/>
    <lineage>
        <taxon>Eukaryota</taxon>
        <taxon>Sar</taxon>
        <taxon>Alveolata</taxon>
        <taxon>Dinophyceae</taxon>
        <taxon>Suessiales</taxon>
        <taxon>Symbiodiniaceae</taxon>
        <taxon>Durusdinium</taxon>
    </lineage>
</organism>
<dbReference type="SUPFAM" id="SSF52266">
    <property type="entry name" value="SGNH hydrolase"/>
    <property type="match status" value="1"/>
</dbReference>
<gene>
    <name evidence="2" type="ORF">SCF082_LOCUS27880</name>
</gene>
<evidence type="ECO:0000313" key="2">
    <source>
        <dbReference type="EMBL" id="CAK9050597.1"/>
    </source>
</evidence>
<feature type="domain" description="SGNH hydrolase-type esterase" evidence="1">
    <location>
        <begin position="46"/>
        <end position="200"/>
    </location>
</feature>
<dbReference type="Gene3D" id="3.40.50.1110">
    <property type="entry name" value="SGNH hydrolase"/>
    <property type="match status" value="1"/>
</dbReference>
<dbReference type="InterPro" id="IPR051532">
    <property type="entry name" value="Ester_Hydrolysis_Enzymes"/>
</dbReference>
<dbReference type="PANTHER" id="PTHR30383:SF5">
    <property type="entry name" value="SGNH HYDROLASE-TYPE ESTERASE DOMAIN-CONTAINING PROTEIN"/>
    <property type="match status" value="1"/>
</dbReference>
<dbReference type="InterPro" id="IPR008265">
    <property type="entry name" value="Lipase_GDSL_AS"/>
</dbReference>
<dbReference type="Proteomes" id="UP001642464">
    <property type="component" value="Unassembled WGS sequence"/>
</dbReference>
<protein>
    <submittedName>
        <fullName evidence="2">SGNH_hydro domain-containing protein</fullName>
    </submittedName>
</protein>
<sequence>MRHRMATSLLYGAAVYHALGEEALAIVWGMIEICVVGSSGTWTILAVGDSLTAGGFGSVPYGAFLSEILGVKVEITGIWGEQTRSMLQRLQSGHPAWFPDPPRVVLVLGGTNDLRSVPLEVTVANLKAMHELAAQTSLVGVLALPKFLNPQVGSHQKRESLNLRLAELVESYSFPSFFVNLSAVPSSYLYDGLHFTSEGYLEFARLVATELTRLLPWPPARVDG</sequence>
<name>A0ABP0MIS3_9DINO</name>
<dbReference type="EMBL" id="CAXAMM010021779">
    <property type="protein sequence ID" value="CAK9050597.1"/>
    <property type="molecule type" value="Genomic_DNA"/>
</dbReference>
<dbReference type="PROSITE" id="PS01098">
    <property type="entry name" value="LIPASE_GDSL_SER"/>
    <property type="match status" value="1"/>
</dbReference>
<proteinExistence type="predicted"/>
<dbReference type="InterPro" id="IPR036514">
    <property type="entry name" value="SGNH_hydro_sf"/>
</dbReference>
<dbReference type="Pfam" id="PF13472">
    <property type="entry name" value="Lipase_GDSL_2"/>
    <property type="match status" value="1"/>
</dbReference>
<accession>A0ABP0MIS3</accession>